<gene>
    <name evidence="2" type="ORF">AAC691_03610</name>
</gene>
<dbReference type="PANTHER" id="PTHR12126:SF11">
    <property type="entry name" value="NADH DEHYDROGENASE [UBIQUINONE] 1 ALPHA SUBCOMPLEX SUBUNIT 9, MITOCHONDRIAL"/>
    <property type="match status" value="1"/>
</dbReference>
<reference evidence="2 3" key="1">
    <citation type="submission" date="2024-04" db="EMBL/GenBank/DDBJ databases">
        <title>Complete genome sequence of Nguyenibacter vanlangesis HBCM-1154, a strain capable of nitrogen fixation, IAA production, and phosphorus solubilization isolated from sugarcane soil.</title>
        <authorList>
            <person name="MY HANH P."/>
        </authorList>
    </citation>
    <scope>NUCLEOTIDE SEQUENCE [LARGE SCALE GENOMIC DNA]</scope>
    <source>
        <strain evidence="2 3">HBCM 1154</strain>
    </source>
</reference>
<dbReference type="CDD" id="cd05271">
    <property type="entry name" value="NDUFA9_like_SDR_a"/>
    <property type="match status" value="1"/>
</dbReference>
<dbReference type="Pfam" id="PF01370">
    <property type="entry name" value="Epimerase"/>
    <property type="match status" value="1"/>
</dbReference>
<evidence type="ECO:0000313" key="2">
    <source>
        <dbReference type="EMBL" id="XAE43553.1"/>
    </source>
</evidence>
<evidence type="ECO:0000313" key="3">
    <source>
        <dbReference type="Proteomes" id="UP001449795"/>
    </source>
</evidence>
<dbReference type="Gene3D" id="3.40.50.720">
    <property type="entry name" value="NAD(P)-binding Rossmann-like Domain"/>
    <property type="match status" value="1"/>
</dbReference>
<sequence length="316" mass="33628">MAMRRVATVIGGSGFLGRHVVQRLAEDGYVVRVVGRRADRAAALRPLGDVGQIVPLGASILDEAALVPVMEGASLVVNLVGILSPQGQGGRGQGRRQADFSAIHVEAAGRVARLAASAGVARMVHVSAIGASARSPSAYGRSKAAGEDAVLRDQPRATIVRPSLIFGAGDHFLTLFAAMARYSPVVPVYGAATRVQPVHVADVAEAIRRILASDGHQGEIYELAGPRVWTMEALIRWVVAFIGRRRLVFAMPRALAYWQALLLENLPGHLLTRDQLAMLSVDNVAQDGMRGLGTLGIDPVPVEMIAPTYLARYKIT</sequence>
<accession>A0ABZ3D6X8</accession>
<protein>
    <submittedName>
        <fullName evidence="2">Complex I NDUFA9 subunit family protein</fullName>
    </submittedName>
</protein>
<dbReference type="InterPro" id="IPR001509">
    <property type="entry name" value="Epimerase_deHydtase"/>
</dbReference>
<dbReference type="InterPro" id="IPR051207">
    <property type="entry name" value="ComplexI_NDUFA9_subunit"/>
</dbReference>
<dbReference type="SUPFAM" id="SSF51735">
    <property type="entry name" value="NAD(P)-binding Rossmann-fold domains"/>
    <property type="match status" value="1"/>
</dbReference>
<feature type="domain" description="NAD-dependent epimerase/dehydratase" evidence="1">
    <location>
        <begin position="8"/>
        <end position="223"/>
    </location>
</feature>
<dbReference type="InterPro" id="IPR036291">
    <property type="entry name" value="NAD(P)-bd_dom_sf"/>
</dbReference>
<dbReference type="EMBL" id="CP152276">
    <property type="protein sequence ID" value="XAE43553.1"/>
    <property type="molecule type" value="Genomic_DNA"/>
</dbReference>
<proteinExistence type="predicted"/>
<dbReference type="RefSeq" id="WP_342628980.1">
    <property type="nucleotide sequence ID" value="NZ_CP152276.1"/>
</dbReference>
<dbReference type="Proteomes" id="UP001449795">
    <property type="component" value="Chromosome"/>
</dbReference>
<name>A0ABZ3D6X8_9PROT</name>
<dbReference type="PANTHER" id="PTHR12126">
    <property type="entry name" value="NADH-UBIQUINONE OXIDOREDUCTASE 39 KDA SUBUNIT-RELATED"/>
    <property type="match status" value="1"/>
</dbReference>
<keyword evidence="3" id="KW-1185">Reference proteome</keyword>
<organism evidence="2 3">
    <name type="scientific">Nguyenibacter vanlangensis</name>
    <dbReference type="NCBI Taxonomy" id="1216886"/>
    <lineage>
        <taxon>Bacteria</taxon>
        <taxon>Pseudomonadati</taxon>
        <taxon>Pseudomonadota</taxon>
        <taxon>Alphaproteobacteria</taxon>
        <taxon>Acetobacterales</taxon>
        <taxon>Acetobacteraceae</taxon>
        <taxon>Nguyenibacter</taxon>
    </lineage>
</organism>
<evidence type="ECO:0000259" key="1">
    <source>
        <dbReference type="Pfam" id="PF01370"/>
    </source>
</evidence>